<keyword evidence="3" id="KW-1185">Reference proteome</keyword>
<proteinExistence type="predicted"/>
<evidence type="ECO:0000313" key="3">
    <source>
        <dbReference type="Proteomes" id="UP000218231"/>
    </source>
</evidence>
<reference evidence="2 3" key="1">
    <citation type="journal article" date="2017" name="Curr. Biol.">
        <title>Genome architecture and evolution of a unichromosomal asexual nematode.</title>
        <authorList>
            <person name="Fradin H."/>
            <person name="Zegar C."/>
            <person name="Gutwein M."/>
            <person name="Lucas J."/>
            <person name="Kovtun M."/>
            <person name="Corcoran D."/>
            <person name="Baugh L.R."/>
            <person name="Kiontke K."/>
            <person name="Gunsalus K."/>
            <person name="Fitch D.H."/>
            <person name="Piano F."/>
        </authorList>
    </citation>
    <scope>NUCLEOTIDE SEQUENCE [LARGE SCALE GENOMIC DNA]</scope>
    <source>
        <strain evidence="2">PF1309</strain>
    </source>
</reference>
<dbReference type="EMBL" id="LIAE01010556">
    <property type="protein sequence ID" value="PAV58817.1"/>
    <property type="molecule type" value="Genomic_DNA"/>
</dbReference>
<feature type="compositionally biased region" description="Polar residues" evidence="1">
    <location>
        <begin position="82"/>
        <end position="92"/>
    </location>
</feature>
<dbReference type="AlphaFoldDB" id="A0A2A2JAY6"/>
<gene>
    <name evidence="2" type="ORF">WR25_08825</name>
</gene>
<comment type="caution">
    <text evidence="2">The sequence shown here is derived from an EMBL/GenBank/DDBJ whole genome shotgun (WGS) entry which is preliminary data.</text>
</comment>
<sequence length="92" mass="10157">MPLDECRHQLRKAIYRHMTSHDAFIDGDFANFAGRIATAALQGTNDKVGYSTANSNVDNQNCRNLPGREAAIDDGVKLPADESQSQDELQYS</sequence>
<organism evidence="2 3">
    <name type="scientific">Diploscapter pachys</name>
    <dbReference type="NCBI Taxonomy" id="2018661"/>
    <lineage>
        <taxon>Eukaryota</taxon>
        <taxon>Metazoa</taxon>
        <taxon>Ecdysozoa</taxon>
        <taxon>Nematoda</taxon>
        <taxon>Chromadorea</taxon>
        <taxon>Rhabditida</taxon>
        <taxon>Rhabditina</taxon>
        <taxon>Rhabditomorpha</taxon>
        <taxon>Rhabditoidea</taxon>
        <taxon>Rhabditidae</taxon>
        <taxon>Diploscapter</taxon>
    </lineage>
</organism>
<accession>A0A2A2JAY6</accession>
<evidence type="ECO:0000256" key="1">
    <source>
        <dbReference type="SAM" id="MobiDB-lite"/>
    </source>
</evidence>
<feature type="region of interest" description="Disordered" evidence="1">
    <location>
        <begin position="73"/>
        <end position="92"/>
    </location>
</feature>
<dbReference type="Proteomes" id="UP000218231">
    <property type="component" value="Unassembled WGS sequence"/>
</dbReference>
<name>A0A2A2JAY6_9BILA</name>
<protein>
    <submittedName>
        <fullName evidence="2">Uncharacterized protein</fullName>
    </submittedName>
</protein>
<evidence type="ECO:0000313" key="2">
    <source>
        <dbReference type="EMBL" id="PAV58817.1"/>
    </source>
</evidence>